<dbReference type="Proteomes" id="UP000030111">
    <property type="component" value="Unassembled WGS sequence"/>
</dbReference>
<keyword evidence="4" id="KW-0808">Transferase</keyword>
<dbReference type="SUPFAM" id="SSF52172">
    <property type="entry name" value="CheY-like"/>
    <property type="match status" value="1"/>
</dbReference>
<dbReference type="AlphaFoldDB" id="A0A0A2MHC2"/>
<proteinExistence type="predicted"/>
<keyword evidence="2" id="KW-0597">Phosphoprotein</keyword>
<dbReference type="Gene3D" id="3.40.50.2300">
    <property type="match status" value="1"/>
</dbReference>
<dbReference type="GO" id="GO:0000976">
    <property type="term" value="F:transcription cis-regulatory region binding"/>
    <property type="evidence" value="ECO:0007669"/>
    <property type="project" value="TreeGrafter"/>
</dbReference>
<dbReference type="SMART" id="SM00448">
    <property type="entry name" value="REC"/>
    <property type="match status" value="1"/>
</dbReference>
<dbReference type="PROSITE" id="PS50110">
    <property type="entry name" value="RESPONSE_REGULATORY"/>
    <property type="match status" value="1"/>
</dbReference>
<dbReference type="eggNOG" id="COG3279">
    <property type="taxonomic scope" value="Bacteria"/>
</dbReference>
<dbReference type="RefSeq" id="WP_026993267.1">
    <property type="nucleotide sequence ID" value="NZ_JRLY01000016.1"/>
</dbReference>
<protein>
    <submittedName>
        <fullName evidence="4">Histidine kinase</fullName>
    </submittedName>
</protein>
<dbReference type="PANTHER" id="PTHR48111:SF69">
    <property type="entry name" value="RESPONSE REGULATOR RECEIVER"/>
    <property type="match status" value="1"/>
</dbReference>
<dbReference type="STRING" id="1121898.GCA_000422725_03159"/>
<dbReference type="GO" id="GO:0032993">
    <property type="term" value="C:protein-DNA complex"/>
    <property type="evidence" value="ECO:0007669"/>
    <property type="project" value="TreeGrafter"/>
</dbReference>
<dbReference type="SMART" id="SM00850">
    <property type="entry name" value="LytTR"/>
    <property type="match status" value="1"/>
</dbReference>
<dbReference type="InterPro" id="IPR007492">
    <property type="entry name" value="LytTR_DNA-bd_dom"/>
</dbReference>
<dbReference type="Pfam" id="PF00072">
    <property type="entry name" value="Response_reg"/>
    <property type="match status" value="1"/>
</dbReference>
<evidence type="ECO:0000259" key="3">
    <source>
        <dbReference type="PROSITE" id="PS50110"/>
    </source>
</evidence>
<dbReference type="GO" id="GO:0000156">
    <property type="term" value="F:phosphorelay response regulator activity"/>
    <property type="evidence" value="ECO:0007669"/>
    <property type="project" value="TreeGrafter"/>
</dbReference>
<reference evidence="4 5" key="1">
    <citation type="submission" date="2013-09" db="EMBL/GenBank/DDBJ databases">
        <authorList>
            <person name="Zeng Z."/>
            <person name="Chen C."/>
        </authorList>
    </citation>
    <scope>NUCLEOTIDE SEQUENCE [LARGE SCALE GENOMIC DNA]</scope>
    <source>
        <strain evidence="4 5">WB 4.1-42</strain>
    </source>
</reference>
<feature type="modified residue" description="4-aspartylphosphate" evidence="2">
    <location>
        <position position="57"/>
    </location>
</feature>
<dbReference type="Gene3D" id="2.40.50.1020">
    <property type="entry name" value="LytTr DNA-binding domain"/>
    <property type="match status" value="1"/>
</dbReference>
<keyword evidence="5" id="KW-1185">Reference proteome</keyword>
<feature type="domain" description="Response regulatory" evidence="3">
    <location>
        <begin position="6"/>
        <end position="116"/>
    </location>
</feature>
<evidence type="ECO:0000313" key="4">
    <source>
        <dbReference type="EMBL" id="KGO91654.1"/>
    </source>
</evidence>
<evidence type="ECO:0000256" key="1">
    <source>
        <dbReference type="ARBA" id="ARBA00023125"/>
    </source>
</evidence>
<dbReference type="InterPro" id="IPR001789">
    <property type="entry name" value="Sig_transdc_resp-reg_receiver"/>
</dbReference>
<dbReference type="GO" id="GO:0005829">
    <property type="term" value="C:cytosol"/>
    <property type="evidence" value="ECO:0007669"/>
    <property type="project" value="TreeGrafter"/>
</dbReference>
<dbReference type="InterPro" id="IPR039420">
    <property type="entry name" value="WalR-like"/>
</dbReference>
<dbReference type="EMBL" id="JRLY01000016">
    <property type="protein sequence ID" value="KGO91654.1"/>
    <property type="molecule type" value="Genomic_DNA"/>
</dbReference>
<dbReference type="OrthoDB" id="2168082at2"/>
<organism evidence="4 5">
    <name type="scientific">Flavobacterium subsaxonicum WB 4.1-42 = DSM 21790</name>
    <dbReference type="NCBI Taxonomy" id="1121898"/>
    <lineage>
        <taxon>Bacteria</taxon>
        <taxon>Pseudomonadati</taxon>
        <taxon>Bacteroidota</taxon>
        <taxon>Flavobacteriia</taxon>
        <taxon>Flavobacteriales</taxon>
        <taxon>Flavobacteriaceae</taxon>
        <taxon>Flavobacterium</taxon>
    </lineage>
</organism>
<keyword evidence="4" id="KW-0418">Kinase</keyword>
<evidence type="ECO:0000313" key="5">
    <source>
        <dbReference type="Proteomes" id="UP000030111"/>
    </source>
</evidence>
<sequence>MNTKIRCLLLDDELPGLTLLKMLCEQMPELEVVKAFNSPQLLLQEQADLEYDLLITDIEMPGMNGLQVADALKGKAIIFTTAYKNFAVDAFDRDAVDYVVKPVKQERLQQAVQKVAARMAKPQAAKAPKQIQLNTDKGKALIGIDTIFCMVTSKIDSRDKILFLNDGSKITAKNCSFEKLLDMLPENDFCRINKKAIIAIKHVQFYAHDIITADRLLPDGTHYTFPLSEIYRTDFIKKVKI</sequence>
<dbReference type="GO" id="GO:0006355">
    <property type="term" value="P:regulation of DNA-templated transcription"/>
    <property type="evidence" value="ECO:0007669"/>
    <property type="project" value="TreeGrafter"/>
</dbReference>
<accession>A0A0A2MHC2</accession>
<evidence type="ECO:0000256" key="2">
    <source>
        <dbReference type="PROSITE-ProRule" id="PRU00169"/>
    </source>
</evidence>
<name>A0A0A2MHC2_9FLAO</name>
<keyword evidence="1" id="KW-0238">DNA-binding</keyword>
<gene>
    <name evidence="4" type="ORF">Q766_16615</name>
</gene>
<dbReference type="PANTHER" id="PTHR48111">
    <property type="entry name" value="REGULATOR OF RPOS"/>
    <property type="match status" value="1"/>
</dbReference>
<comment type="caution">
    <text evidence="4">The sequence shown here is derived from an EMBL/GenBank/DDBJ whole genome shotgun (WGS) entry which is preliminary data.</text>
</comment>
<dbReference type="InterPro" id="IPR011006">
    <property type="entry name" value="CheY-like_superfamily"/>
</dbReference>
<dbReference type="GO" id="GO:0016301">
    <property type="term" value="F:kinase activity"/>
    <property type="evidence" value="ECO:0007669"/>
    <property type="project" value="UniProtKB-KW"/>
</dbReference>